<dbReference type="OrthoDB" id="10255128at2759"/>
<dbReference type="GO" id="GO:0008289">
    <property type="term" value="F:lipid binding"/>
    <property type="evidence" value="ECO:0007669"/>
    <property type="project" value="TreeGrafter"/>
</dbReference>
<dbReference type="GO" id="GO:0031097">
    <property type="term" value="C:medial cortex"/>
    <property type="evidence" value="ECO:0007669"/>
    <property type="project" value="TreeGrafter"/>
</dbReference>
<feature type="region of interest" description="Disordered" evidence="3">
    <location>
        <begin position="526"/>
        <end position="545"/>
    </location>
</feature>
<dbReference type="GO" id="GO:0051666">
    <property type="term" value="P:actin cortical patch localization"/>
    <property type="evidence" value="ECO:0007669"/>
    <property type="project" value="InterPro"/>
</dbReference>
<accession>G3AKS0</accession>
<dbReference type="eggNOG" id="ENOG502T2HC">
    <property type="taxonomic scope" value="Eukaryota"/>
</dbReference>
<dbReference type="PROSITE" id="PS50002">
    <property type="entry name" value="SH3"/>
    <property type="match status" value="1"/>
</dbReference>
<dbReference type="SUPFAM" id="SSF103657">
    <property type="entry name" value="BAR/IMD domain-like"/>
    <property type="match status" value="1"/>
</dbReference>
<dbReference type="SUPFAM" id="SSF50044">
    <property type="entry name" value="SH3-domain"/>
    <property type="match status" value="1"/>
</dbReference>
<dbReference type="AlphaFoldDB" id="G3AKS0"/>
<dbReference type="HOGENOM" id="CLU_030036_0_0_1"/>
<dbReference type="GO" id="GO:0097320">
    <property type="term" value="P:plasma membrane tubulation"/>
    <property type="evidence" value="ECO:0007669"/>
    <property type="project" value="TreeGrafter"/>
</dbReference>
<feature type="compositionally biased region" description="Low complexity" evidence="3">
    <location>
        <begin position="488"/>
        <end position="497"/>
    </location>
</feature>
<evidence type="ECO:0000259" key="4">
    <source>
        <dbReference type="PROSITE" id="PS50002"/>
    </source>
</evidence>
<evidence type="ECO:0000313" key="6">
    <source>
        <dbReference type="Proteomes" id="UP000000709"/>
    </source>
</evidence>
<feature type="domain" description="SH3" evidence="4">
    <location>
        <begin position="568"/>
        <end position="637"/>
    </location>
</feature>
<evidence type="ECO:0000256" key="1">
    <source>
        <dbReference type="ARBA" id="ARBA00022443"/>
    </source>
</evidence>
<dbReference type="GO" id="GO:0030479">
    <property type="term" value="C:actin cortical patch"/>
    <property type="evidence" value="ECO:0007669"/>
    <property type="project" value="TreeGrafter"/>
</dbReference>
<feature type="region of interest" description="Disordered" evidence="3">
    <location>
        <begin position="472"/>
        <end position="510"/>
    </location>
</feature>
<reference evidence="5 6" key="1">
    <citation type="journal article" date="2011" name="Proc. Natl. Acad. Sci. U.S.A.">
        <title>Comparative genomics of xylose-fermenting fungi for enhanced biofuel production.</title>
        <authorList>
            <person name="Wohlbach D.J."/>
            <person name="Kuo A."/>
            <person name="Sato T.K."/>
            <person name="Potts K.M."/>
            <person name="Salamov A.A."/>
            <person name="LaButti K.M."/>
            <person name="Sun H."/>
            <person name="Clum A."/>
            <person name="Pangilinan J.L."/>
            <person name="Lindquist E.A."/>
            <person name="Lucas S."/>
            <person name="Lapidus A."/>
            <person name="Jin M."/>
            <person name="Gunawan C."/>
            <person name="Balan V."/>
            <person name="Dale B.E."/>
            <person name="Jeffries T.W."/>
            <person name="Zinkel R."/>
            <person name="Barry K.W."/>
            <person name="Grigoriev I.V."/>
            <person name="Gasch A.P."/>
        </authorList>
    </citation>
    <scope>NUCLEOTIDE SEQUENCE [LARGE SCALE GENOMIC DNA]</scope>
    <source>
        <strain evidence="6">NRRL Y-27907 / 11-Y1</strain>
    </source>
</reference>
<gene>
    <name evidence="5" type="ORF">SPAPADRAFT_65992</name>
</gene>
<dbReference type="GeneID" id="18875074"/>
<dbReference type="GO" id="GO:0043332">
    <property type="term" value="C:mating projection tip"/>
    <property type="evidence" value="ECO:0007669"/>
    <property type="project" value="TreeGrafter"/>
</dbReference>
<dbReference type="Gene3D" id="1.20.1270.60">
    <property type="entry name" value="Arfaptin homology (AH) domain/BAR domain"/>
    <property type="match status" value="1"/>
</dbReference>
<dbReference type="InterPro" id="IPR001452">
    <property type="entry name" value="SH3_domain"/>
</dbReference>
<proteinExistence type="predicted"/>
<dbReference type="OMA" id="HVHPKEM"/>
<dbReference type="Proteomes" id="UP000000709">
    <property type="component" value="Unassembled WGS sequence"/>
</dbReference>
<dbReference type="InParanoid" id="G3AKS0"/>
<dbReference type="EMBL" id="GL996501">
    <property type="protein sequence ID" value="EGW32974.1"/>
    <property type="molecule type" value="Genomic_DNA"/>
</dbReference>
<dbReference type="RefSeq" id="XP_007374489.1">
    <property type="nucleotide sequence ID" value="XM_007374427.1"/>
</dbReference>
<name>G3AKS0_SPAPN</name>
<dbReference type="GO" id="GO:1990528">
    <property type="term" value="C:Rvs161p-Rvs167p complex"/>
    <property type="evidence" value="ECO:0007669"/>
    <property type="project" value="TreeGrafter"/>
</dbReference>
<organism evidence="6">
    <name type="scientific">Spathaspora passalidarum (strain NRRL Y-27907 / 11-Y1)</name>
    <dbReference type="NCBI Taxonomy" id="619300"/>
    <lineage>
        <taxon>Eukaryota</taxon>
        <taxon>Fungi</taxon>
        <taxon>Dikarya</taxon>
        <taxon>Ascomycota</taxon>
        <taxon>Saccharomycotina</taxon>
        <taxon>Pichiomycetes</taxon>
        <taxon>Debaryomycetaceae</taxon>
        <taxon>Spathaspora</taxon>
    </lineage>
</organism>
<dbReference type="PANTHER" id="PTHR47174">
    <property type="entry name" value="BRIDGING INTEGRATOR 3"/>
    <property type="match status" value="1"/>
</dbReference>
<evidence type="ECO:0000313" key="5">
    <source>
        <dbReference type="EMBL" id="EGW32974.1"/>
    </source>
</evidence>
<feature type="compositionally biased region" description="Polar residues" evidence="3">
    <location>
        <begin position="498"/>
        <end position="509"/>
    </location>
</feature>
<dbReference type="CDD" id="cd11885">
    <property type="entry name" value="SH3_SH3TC"/>
    <property type="match status" value="1"/>
</dbReference>
<dbReference type="PRINTS" id="PR00452">
    <property type="entry name" value="SH3DOMAIN"/>
</dbReference>
<dbReference type="Pfam" id="PF00018">
    <property type="entry name" value="SH3_1"/>
    <property type="match status" value="1"/>
</dbReference>
<evidence type="ECO:0000256" key="2">
    <source>
        <dbReference type="PROSITE-ProRule" id="PRU00192"/>
    </source>
</evidence>
<sequence>MVAEKLRSNVTSLTSSIGSSIKDVYNTTGANVTSLSYNIKDKVTFHQRDYDKDDELIDIYKHNIKKSISALKYIRSQNHKLAHAYFPKLLSLHGMIIKQFIEIIGPNSLSFKGIEEYYHDFDIAHASEEIPIIHPKEKAISIESINEQLYNYLSTIESLKFRITTDWDIHDQSMELRISEMGKYLKNALKLIKKRNKKRNEQDITHRKIEKLNKKNIPLDEKDQNELVKLETKYMEIERVFNGYNNRTLSVLPHVVLFLDEFVETITKLLFCQQLSTYKHIMAVLNDFSEFYGMLEGDSYQTIIDQWETASTSTRLQIESFITVIHDRNPELLDQEIDGEDKSSKAHTLWAKMTSRIKEKKHIVKSKDHENGVFNDLLEIDPLDAFAKFQDPKMNINETYHPHKKIDIDDVIVPQVLQNEKSLPKAPPPPLPPRENTTAHAIYNFDKPLPSTPYSPYSTGFYSNTTNNYSNDSLESLLTDDEDEESNSSKSSLSSNSTHPSMFYSNTDNPLDKQLRKIYNSSKNDIRAAPIPDHSQDITPPEQIENTSSITYKLDKFEKFFHKLDINKESTTRTAKYDFHGQEPGDLSFKKGDQIEIIFDFQSVDTLYNQDNLNWLIGISKTENNYRMGFVPNNYFE</sequence>
<dbReference type="STRING" id="619300.G3AKS0"/>
<protein>
    <recommendedName>
        <fullName evidence="4">SH3 domain-containing protein</fullName>
    </recommendedName>
</protein>
<dbReference type="GO" id="GO:0006897">
    <property type="term" value="P:endocytosis"/>
    <property type="evidence" value="ECO:0007669"/>
    <property type="project" value="InterPro"/>
</dbReference>
<keyword evidence="6" id="KW-1185">Reference proteome</keyword>
<dbReference type="Gene3D" id="2.30.30.40">
    <property type="entry name" value="SH3 Domains"/>
    <property type="match status" value="1"/>
</dbReference>
<dbReference type="KEGG" id="spaa:SPAPADRAFT_65992"/>
<dbReference type="InterPro" id="IPR027267">
    <property type="entry name" value="AH/BAR_dom_sf"/>
</dbReference>
<dbReference type="PANTHER" id="PTHR47174:SF1">
    <property type="entry name" value="REDUCED VIABILITY UPON STARVATION PROTEIN 167"/>
    <property type="match status" value="1"/>
</dbReference>
<evidence type="ECO:0000256" key="3">
    <source>
        <dbReference type="SAM" id="MobiDB-lite"/>
    </source>
</evidence>
<dbReference type="InterPro" id="IPR046982">
    <property type="entry name" value="BIN3/RVS161-like"/>
</dbReference>
<dbReference type="InterPro" id="IPR036028">
    <property type="entry name" value="SH3-like_dom_sf"/>
</dbReference>
<dbReference type="SMART" id="SM00326">
    <property type="entry name" value="SH3"/>
    <property type="match status" value="1"/>
</dbReference>
<keyword evidence="1 2" id="KW-0728">SH3 domain</keyword>